<reference evidence="4 5" key="1">
    <citation type="submission" date="2022-11" db="EMBL/GenBank/DDBJ databases">
        <title>Draft genome sequence of Saccharopolyspora sp. WRP15-2 isolated from rhizosphere soils of wild rice in Thailand.</title>
        <authorList>
            <person name="Duangmal K."/>
            <person name="Kammanee S."/>
            <person name="Muangham S."/>
        </authorList>
    </citation>
    <scope>NUCLEOTIDE SEQUENCE [LARGE SCALE GENOMIC DNA]</scope>
    <source>
        <strain evidence="4 5">WRP15-2</strain>
    </source>
</reference>
<name>A0ABT4UWU4_9PSEU</name>
<evidence type="ECO:0000259" key="3">
    <source>
        <dbReference type="PROSITE" id="PS50977"/>
    </source>
</evidence>
<keyword evidence="1 2" id="KW-0238">DNA-binding</keyword>
<dbReference type="PROSITE" id="PS50977">
    <property type="entry name" value="HTH_TETR_2"/>
    <property type="match status" value="1"/>
</dbReference>
<accession>A0ABT4UWU4</accession>
<dbReference type="EMBL" id="JAQGLA010000013">
    <property type="protein sequence ID" value="MDA3626183.1"/>
    <property type="molecule type" value="Genomic_DNA"/>
</dbReference>
<evidence type="ECO:0000313" key="5">
    <source>
        <dbReference type="Proteomes" id="UP001210380"/>
    </source>
</evidence>
<dbReference type="SUPFAM" id="SSF46689">
    <property type="entry name" value="Homeodomain-like"/>
    <property type="match status" value="1"/>
</dbReference>
<dbReference type="Gene3D" id="1.10.10.60">
    <property type="entry name" value="Homeodomain-like"/>
    <property type="match status" value="1"/>
</dbReference>
<dbReference type="Gene3D" id="1.10.357.10">
    <property type="entry name" value="Tetracycline Repressor, domain 2"/>
    <property type="match status" value="1"/>
</dbReference>
<dbReference type="PRINTS" id="PR00455">
    <property type="entry name" value="HTHTETR"/>
</dbReference>
<dbReference type="Proteomes" id="UP001210380">
    <property type="component" value="Unassembled WGS sequence"/>
</dbReference>
<dbReference type="Pfam" id="PF00440">
    <property type="entry name" value="TetR_N"/>
    <property type="match status" value="1"/>
</dbReference>
<organism evidence="4 5">
    <name type="scientific">Saccharopolyspora oryzae</name>
    <dbReference type="NCBI Taxonomy" id="2997343"/>
    <lineage>
        <taxon>Bacteria</taxon>
        <taxon>Bacillati</taxon>
        <taxon>Actinomycetota</taxon>
        <taxon>Actinomycetes</taxon>
        <taxon>Pseudonocardiales</taxon>
        <taxon>Pseudonocardiaceae</taxon>
        <taxon>Saccharopolyspora</taxon>
    </lineage>
</organism>
<dbReference type="InterPro" id="IPR050109">
    <property type="entry name" value="HTH-type_TetR-like_transc_reg"/>
</dbReference>
<keyword evidence="5" id="KW-1185">Reference proteome</keyword>
<dbReference type="PANTHER" id="PTHR30055">
    <property type="entry name" value="HTH-TYPE TRANSCRIPTIONAL REGULATOR RUTR"/>
    <property type="match status" value="1"/>
</dbReference>
<protein>
    <submittedName>
        <fullName evidence="4">Helix-turn-helix domain containing protein</fullName>
    </submittedName>
</protein>
<dbReference type="InterPro" id="IPR009057">
    <property type="entry name" value="Homeodomain-like_sf"/>
</dbReference>
<proteinExistence type="predicted"/>
<evidence type="ECO:0000256" key="1">
    <source>
        <dbReference type="ARBA" id="ARBA00023125"/>
    </source>
</evidence>
<dbReference type="InterPro" id="IPR001647">
    <property type="entry name" value="HTH_TetR"/>
</dbReference>
<feature type="domain" description="HTH tetR-type" evidence="3">
    <location>
        <begin position="14"/>
        <end position="74"/>
    </location>
</feature>
<dbReference type="RefSeq" id="WP_270948765.1">
    <property type="nucleotide sequence ID" value="NZ_JAQGLA010000013.1"/>
</dbReference>
<feature type="DNA-binding region" description="H-T-H motif" evidence="2">
    <location>
        <begin position="37"/>
        <end position="56"/>
    </location>
</feature>
<sequence>MPRINAPTVAEHRAKQLRNLMHAARDLVAEEGPEALTLGALAKRVGVSRSSVYEYFRSRDDLAAAIIEDALPRWVAEIDEQLAGQRTTHDKVAAYVKHQLRMLTDGQHTAAVALSTHSLGEEVRERIRQEHDRLLEPLVRALDDAGVPEPGLRSRLIQGIVNAAAAQLEPGDDEHNTSVAEIASAQAIHGLALHRGPIAG</sequence>
<evidence type="ECO:0000313" key="4">
    <source>
        <dbReference type="EMBL" id="MDA3626183.1"/>
    </source>
</evidence>
<evidence type="ECO:0000256" key="2">
    <source>
        <dbReference type="PROSITE-ProRule" id="PRU00335"/>
    </source>
</evidence>
<comment type="caution">
    <text evidence="4">The sequence shown here is derived from an EMBL/GenBank/DDBJ whole genome shotgun (WGS) entry which is preliminary data.</text>
</comment>
<gene>
    <name evidence="4" type="ORF">OU415_12110</name>
</gene>
<dbReference type="PANTHER" id="PTHR30055:SF226">
    <property type="entry name" value="HTH-TYPE TRANSCRIPTIONAL REGULATOR PKSA"/>
    <property type="match status" value="1"/>
</dbReference>